<evidence type="ECO:0000259" key="17">
    <source>
        <dbReference type="PROSITE" id="PS50885"/>
    </source>
</evidence>
<keyword evidence="6" id="KW-0808">Transferase</keyword>
<keyword evidence="19" id="KW-1185">Reference proteome</keyword>
<feature type="coiled-coil region" evidence="14">
    <location>
        <begin position="104"/>
        <end position="131"/>
    </location>
</feature>
<dbReference type="PANTHER" id="PTHR45528:SF1">
    <property type="entry name" value="SENSOR HISTIDINE KINASE CPXA"/>
    <property type="match status" value="1"/>
</dbReference>
<dbReference type="InterPro" id="IPR003661">
    <property type="entry name" value="HisK_dim/P_dom"/>
</dbReference>
<evidence type="ECO:0000256" key="2">
    <source>
        <dbReference type="ARBA" id="ARBA00004651"/>
    </source>
</evidence>
<keyword evidence="12" id="KW-0902">Two-component regulatory system</keyword>
<proteinExistence type="predicted"/>
<dbReference type="OrthoDB" id="335833at2"/>
<dbReference type="GO" id="GO:0005886">
    <property type="term" value="C:plasma membrane"/>
    <property type="evidence" value="ECO:0007669"/>
    <property type="project" value="UniProtKB-SubCell"/>
</dbReference>
<dbReference type="SUPFAM" id="SSF47384">
    <property type="entry name" value="Homodimeric domain of signal transducing histidine kinase"/>
    <property type="match status" value="1"/>
</dbReference>
<dbReference type="SMART" id="SM00387">
    <property type="entry name" value="HATPase_c"/>
    <property type="match status" value="1"/>
</dbReference>
<dbReference type="AlphaFoldDB" id="A0A430ALW4"/>
<evidence type="ECO:0000256" key="4">
    <source>
        <dbReference type="ARBA" id="ARBA00022475"/>
    </source>
</evidence>
<dbReference type="FunFam" id="1.10.287.130:FF:000001">
    <property type="entry name" value="Two-component sensor histidine kinase"/>
    <property type="match status" value="1"/>
</dbReference>
<evidence type="ECO:0000259" key="16">
    <source>
        <dbReference type="PROSITE" id="PS50109"/>
    </source>
</evidence>
<evidence type="ECO:0000256" key="13">
    <source>
        <dbReference type="ARBA" id="ARBA00023136"/>
    </source>
</evidence>
<keyword evidence="7 15" id="KW-0812">Transmembrane</keyword>
<evidence type="ECO:0000256" key="9">
    <source>
        <dbReference type="ARBA" id="ARBA00022777"/>
    </source>
</evidence>
<gene>
    <name evidence="18" type="ORF">CBF27_13795</name>
</gene>
<dbReference type="Gene3D" id="1.10.287.130">
    <property type="match status" value="1"/>
</dbReference>
<keyword evidence="4" id="KW-1003">Cell membrane</keyword>
<dbReference type="Pfam" id="PF00672">
    <property type="entry name" value="HAMP"/>
    <property type="match status" value="1"/>
</dbReference>
<evidence type="ECO:0000256" key="12">
    <source>
        <dbReference type="ARBA" id="ARBA00023012"/>
    </source>
</evidence>
<comment type="subcellular location">
    <subcellularLocation>
        <location evidence="2">Cell membrane</location>
        <topology evidence="2">Multi-pass membrane protein</topology>
    </subcellularLocation>
</comment>
<evidence type="ECO:0000256" key="10">
    <source>
        <dbReference type="ARBA" id="ARBA00022840"/>
    </source>
</evidence>
<dbReference type="SUPFAM" id="SSF158472">
    <property type="entry name" value="HAMP domain-like"/>
    <property type="match status" value="1"/>
</dbReference>
<evidence type="ECO:0000313" key="19">
    <source>
        <dbReference type="Proteomes" id="UP000286773"/>
    </source>
</evidence>
<evidence type="ECO:0000256" key="11">
    <source>
        <dbReference type="ARBA" id="ARBA00022989"/>
    </source>
</evidence>
<keyword evidence="9" id="KW-0418">Kinase</keyword>
<keyword evidence="11 15" id="KW-1133">Transmembrane helix</keyword>
<dbReference type="EMBL" id="NGKC01000026">
    <property type="protein sequence ID" value="RSU08974.1"/>
    <property type="molecule type" value="Genomic_DNA"/>
</dbReference>
<evidence type="ECO:0000256" key="1">
    <source>
        <dbReference type="ARBA" id="ARBA00000085"/>
    </source>
</evidence>
<dbReference type="InterPro" id="IPR036097">
    <property type="entry name" value="HisK_dim/P_sf"/>
</dbReference>
<dbReference type="GO" id="GO:0000155">
    <property type="term" value="F:phosphorelay sensor kinase activity"/>
    <property type="evidence" value="ECO:0007669"/>
    <property type="project" value="InterPro"/>
</dbReference>
<feature type="domain" description="Histidine kinase" evidence="16">
    <location>
        <begin position="131"/>
        <end position="348"/>
    </location>
</feature>
<dbReference type="PANTHER" id="PTHR45528">
    <property type="entry name" value="SENSOR HISTIDINE KINASE CPXA"/>
    <property type="match status" value="1"/>
</dbReference>
<sequence>MRKGIEKRLIFPLKLLFIIPLIIILLVGTPIKDRFDLLKVILPGILLFLPIYASSAYLFYIVKKYVLKPVQDLNMAANQVMQGNYNSFVDYDQDDEIGELCETFNAMQVQLKEAVDRRDELEKSKKEMIASISHDLRTPISSIKGYVEGLEDGVVHDEERFKRYLSVIKDKTNRLDSLIDQLFLYSQVDLKQNKDNLMVYDSGELLDDILSTYSLEFMEENIEFMVDRPFPNVKVRTDYEGLIHVFDNLISNAKRYANNEIQITSEVQEKFLEICLKDDGRGILVEDQAHIFDNFYRIEKFRASQLGGAGLGLPICRKIIENQGGQIWVESLPNVNGTIFKFTIPLDLQKDKGIANLRKLII</sequence>
<dbReference type="InterPro" id="IPR004358">
    <property type="entry name" value="Sig_transdc_His_kin-like_C"/>
</dbReference>
<name>A0A430ALW4_9ENTE</name>
<dbReference type="SMART" id="SM00388">
    <property type="entry name" value="HisKA"/>
    <property type="match status" value="1"/>
</dbReference>
<evidence type="ECO:0000256" key="3">
    <source>
        <dbReference type="ARBA" id="ARBA00012438"/>
    </source>
</evidence>
<evidence type="ECO:0000256" key="5">
    <source>
        <dbReference type="ARBA" id="ARBA00022553"/>
    </source>
</evidence>
<reference evidence="18 19" key="1">
    <citation type="submission" date="2017-05" db="EMBL/GenBank/DDBJ databases">
        <title>Vagococcus spp. assemblies.</title>
        <authorList>
            <person name="Gulvik C.A."/>
        </authorList>
    </citation>
    <scope>NUCLEOTIDE SEQUENCE [LARGE SCALE GENOMIC DNA]</scope>
    <source>
        <strain evidence="18 19">LMG 24798</strain>
    </source>
</reference>
<protein>
    <recommendedName>
        <fullName evidence="3">histidine kinase</fullName>
        <ecNumber evidence="3">2.7.13.3</ecNumber>
    </recommendedName>
</protein>
<dbReference type="Pfam" id="PF02518">
    <property type="entry name" value="HATPase_c"/>
    <property type="match status" value="1"/>
</dbReference>
<comment type="caution">
    <text evidence="18">The sequence shown here is derived from an EMBL/GenBank/DDBJ whole genome shotgun (WGS) entry which is preliminary data.</text>
</comment>
<keyword evidence="5" id="KW-0597">Phosphoprotein</keyword>
<dbReference type="InterPro" id="IPR050398">
    <property type="entry name" value="HssS/ArlS-like"/>
</dbReference>
<dbReference type="SUPFAM" id="SSF55874">
    <property type="entry name" value="ATPase domain of HSP90 chaperone/DNA topoisomerase II/histidine kinase"/>
    <property type="match status" value="1"/>
</dbReference>
<dbReference type="InterPro" id="IPR005467">
    <property type="entry name" value="His_kinase_dom"/>
</dbReference>
<dbReference type="RefSeq" id="WP_126815284.1">
    <property type="nucleotide sequence ID" value="NZ_NGKC01000026.1"/>
</dbReference>
<comment type="catalytic activity">
    <reaction evidence="1">
        <text>ATP + protein L-histidine = ADP + protein N-phospho-L-histidine.</text>
        <dbReference type="EC" id="2.7.13.3"/>
    </reaction>
</comment>
<dbReference type="InterPro" id="IPR003594">
    <property type="entry name" value="HATPase_dom"/>
</dbReference>
<dbReference type="CDD" id="cd06225">
    <property type="entry name" value="HAMP"/>
    <property type="match status" value="1"/>
</dbReference>
<dbReference type="InterPro" id="IPR036890">
    <property type="entry name" value="HATPase_C_sf"/>
</dbReference>
<keyword evidence="8" id="KW-0547">Nucleotide-binding</keyword>
<feature type="transmembrane region" description="Helical" evidence="15">
    <location>
        <begin position="9"/>
        <end position="28"/>
    </location>
</feature>
<dbReference type="Gene3D" id="3.30.565.10">
    <property type="entry name" value="Histidine kinase-like ATPase, C-terminal domain"/>
    <property type="match status" value="1"/>
</dbReference>
<evidence type="ECO:0000256" key="14">
    <source>
        <dbReference type="SAM" id="Coils"/>
    </source>
</evidence>
<dbReference type="SMART" id="SM00304">
    <property type="entry name" value="HAMP"/>
    <property type="match status" value="1"/>
</dbReference>
<dbReference type="PROSITE" id="PS50109">
    <property type="entry name" value="HIS_KIN"/>
    <property type="match status" value="1"/>
</dbReference>
<dbReference type="Pfam" id="PF00512">
    <property type="entry name" value="HisKA"/>
    <property type="match status" value="1"/>
</dbReference>
<dbReference type="PROSITE" id="PS50885">
    <property type="entry name" value="HAMP"/>
    <property type="match status" value="1"/>
</dbReference>
<feature type="transmembrane region" description="Helical" evidence="15">
    <location>
        <begin position="40"/>
        <end position="62"/>
    </location>
</feature>
<organism evidence="18 19">
    <name type="scientific">Vagococcus acidifermentans</name>
    <dbReference type="NCBI Taxonomy" id="564710"/>
    <lineage>
        <taxon>Bacteria</taxon>
        <taxon>Bacillati</taxon>
        <taxon>Bacillota</taxon>
        <taxon>Bacilli</taxon>
        <taxon>Lactobacillales</taxon>
        <taxon>Enterococcaceae</taxon>
        <taxon>Vagococcus</taxon>
    </lineage>
</organism>
<evidence type="ECO:0000256" key="6">
    <source>
        <dbReference type="ARBA" id="ARBA00022679"/>
    </source>
</evidence>
<keyword evidence="10" id="KW-0067">ATP-binding</keyword>
<feature type="domain" description="HAMP" evidence="17">
    <location>
        <begin position="64"/>
        <end position="116"/>
    </location>
</feature>
<keyword evidence="14" id="KW-0175">Coiled coil</keyword>
<evidence type="ECO:0000256" key="8">
    <source>
        <dbReference type="ARBA" id="ARBA00022741"/>
    </source>
</evidence>
<dbReference type="PRINTS" id="PR00344">
    <property type="entry name" value="BCTRLSENSOR"/>
</dbReference>
<dbReference type="Gene3D" id="6.10.340.10">
    <property type="match status" value="1"/>
</dbReference>
<evidence type="ECO:0000256" key="7">
    <source>
        <dbReference type="ARBA" id="ARBA00022692"/>
    </source>
</evidence>
<keyword evidence="13 15" id="KW-0472">Membrane</keyword>
<accession>A0A430ALW4</accession>
<evidence type="ECO:0000313" key="18">
    <source>
        <dbReference type="EMBL" id="RSU08974.1"/>
    </source>
</evidence>
<dbReference type="CDD" id="cd00082">
    <property type="entry name" value="HisKA"/>
    <property type="match status" value="1"/>
</dbReference>
<dbReference type="GO" id="GO:0005524">
    <property type="term" value="F:ATP binding"/>
    <property type="evidence" value="ECO:0007669"/>
    <property type="project" value="UniProtKB-KW"/>
</dbReference>
<evidence type="ECO:0000256" key="15">
    <source>
        <dbReference type="SAM" id="Phobius"/>
    </source>
</evidence>
<dbReference type="CDD" id="cd00075">
    <property type="entry name" value="HATPase"/>
    <property type="match status" value="1"/>
</dbReference>
<dbReference type="Proteomes" id="UP000286773">
    <property type="component" value="Unassembled WGS sequence"/>
</dbReference>
<dbReference type="InterPro" id="IPR003660">
    <property type="entry name" value="HAMP_dom"/>
</dbReference>
<dbReference type="EC" id="2.7.13.3" evidence="3"/>